<feature type="domain" description="Glycoside hydrolase family 20 catalytic" evidence="7">
    <location>
        <begin position="125"/>
        <end position="468"/>
    </location>
</feature>
<dbReference type="SUPFAM" id="SSF51445">
    <property type="entry name" value="(Trans)glycosidases"/>
    <property type="match status" value="1"/>
</dbReference>
<evidence type="ECO:0000313" key="10">
    <source>
        <dbReference type="Proteomes" id="UP001501470"/>
    </source>
</evidence>
<dbReference type="Gene3D" id="3.20.20.80">
    <property type="entry name" value="Glycosidases"/>
    <property type="match status" value="1"/>
</dbReference>
<dbReference type="Pfam" id="PF00728">
    <property type="entry name" value="Glyco_hydro_20"/>
    <property type="match status" value="1"/>
</dbReference>
<protein>
    <recommendedName>
        <fullName evidence="3">beta-N-acetylhexosaminidase</fullName>
        <ecNumber evidence="3">3.2.1.52</ecNumber>
    </recommendedName>
</protein>
<dbReference type="RefSeq" id="WP_344515553.1">
    <property type="nucleotide sequence ID" value="NZ_BAAAQD010000059.1"/>
</dbReference>
<feature type="domain" description="Beta-hexosaminidase bacterial type N-terminal" evidence="8">
    <location>
        <begin position="2"/>
        <end position="122"/>
    </location>
</feature>
<name>A0ABP4P9K9_9ACTN</name>
<dbReference type="EC" id="3.2.1.52" evidence="3"/>
<dbReference type="InterPro" id="IPR015882">
    <property type="entry name" value="HEX_bac_N"/>
</dbReference>
<dbReference type="PRINTS" id="PR00738">
    <property type="entry name" value="GLHYDRLASE20"/>
</dbReference>
<evidence type="ECO:0000313" key="9">
    <source>
        <dbReference type="EMBL" id="GAA1576386.1"/>
    </source>
</evidence>
<keyword evidence="4" id="KW-0378">Hydrolase</keyword>
<dbReference type="InterPro" id="IPR025705">
    <property type="entry name" value="Beta_hexosaminidase_sua/sub"/>
</dbReference>
<evidence type="ECO:0000256" key="4">
    <source>
        <dbReference type="ARBA" id="ARBA00022801"/>
    </source>
</evidence>
<gene>
    <name evidence="9" type="ORF">GCM10009827_117740</name>
</gene>
<proteinExistence type="inferred from homology"/>
<comment type="caution">
    <text evidence="9">The sequence shown here is derived from an EMBL/GenBank/DDBJ whole genome shotgun (WGS) entry which is preliminary data.</text>
</comment>
<dbReference type="PANTHER" id="PTHR22600:SF57">
    <property type="entry name" value="BETA-N-ACETYLHEXOSAMINIDASE"/>
    <property type="match status" value="1"/>
</dbReference>
<organism evidence="9 10">
    <name type="scientific">Dactylosporangium maewongense</name>
    <dbReference type="NCBI Taxonomy" id="634393"/>
    <lineage>
        <taxon>Bacteria</taxon>
        <taxon>Bacillati</taxon>
        <taxon>Actinomycetota</taxon>
        <taxon>Actinomycetes</taxon>
        <taxon>Micromonosporales</taxon>
        <taxon>Micromonosporaceae</taxon>
        <taxon>Dactylosporangium</taxon>
    </lineage>
</organism>
<keyword evidence="10" id="KW-1185">Reference proteome</keyword>
<dbReference type="PANTHER" id="PTHR22600">
    <property type="entry name" value="BETA-HEXOSAMINIDASE"/>
    <property type="match status" value="1"/>
</dbReference>
<reference evidence="10" key="1">
    <citation type="journal article" date="2019" name="Int. J. Syst. Evol. Microbiol.">
        <title>The Global Catalogue of Microorganisms (GCM) 10K type strain sequencing project: providing services to taxonomists for standard genome sequencing and annotation.</title>
        <authorList>
            <consortium name="The Broad Institute Genomics Platform"/>
            <consortium name="The Broad Institute Genome Sequencing Center for Infectious Disease"/>
            <person name="Wu L."/>
            <person name="Ma J."/>
        </authorList>
    </citation>
    <scope>NUCLEOTIDE SEQUENCE [LARGE SCALE GENOMIC DNA]</scope>
    <source>
        <strain evidence="10">JCM 15933</strain>
    </source>
</reference>
<dbReference type="SUPFAM" id="SSF55545">
    <property type="entry name" value="beta-N-acetylhexosaminidase-like domain"/>
    <property type="match status" value="1"/>
</dbReference>
<dbReference type="Proteomes" id="UP001501470">
    <property type="component" value="Unassembled WGS sequence"/>
</dbReference>
<evidence type="ECO:0000256" key="5">
    <source>
        <dbReference type="ARBA" id="ARBA00023295"/>
    </source>
</evidence>
<evidence type="ECO:0000256" key="2">
    <source>
        <dbReference type="ARBA" id="ARBA00006285"/>
    </source>
</evidence>
<dbReference type="InterPro" id="IPR015883">
    <property type="entry name" value="Glyco_hydro_20_cat"/>
</dbReference>
<keyword evidence="5" id="KW-0326">Glycosidase</keyword>
<dbReference type="InterPro" id="IPR029018">
    <property type="entry name" value="Hex-like_dom2"/>
</dbReference>
<dbReference type="CDD" id="cd06563">
    <property type="entry name" value="GH20_chitobiase-like"/>
    <property type="match status" value="1"/>
</dbReference>
<comment type="similarity">
    <text evidence="2">Belongs to the glycosyl hydrolase 20 family.</text>
</comment>
<evidence type="ECO:0000256" key="3">
    <source>
        <dbReference type="ARBA" id="ARBA00012663"/>
    </source>
</evidence>
<comment type="catalytic activity">
    <reaction evidence="1">
        <text>Hydrolysis of terminal non-reducing N-acetyl-D-hexosamine residues in N-acetyl-beta-D-hexosaminides.</text>
        <dbReference type="EC" id="3.2.1.52"/>
    </reaction>
</comment>
<accession>A0ABP4P9K9</accession>
<evidence type="ECO:0000259" key="7">
    <source>
        <dbReference type="Pfam" id="PF00728"/>
    </source>
</evidence>
<dbReference type="Gene3D" id="3.30.379.10">
    <property type="entry name" value="Chitobiase/beta-hexosaminidase domain 2-like"/>
    <property type="match status" value="1"/>
</dbReference>
<dbReference type="EMBL" id="BAAAQD010000059">
    <property type="protein sequence ID" value="GAA1576386.1"/>
    <property type="molecule type" value="Genomic_DNA"/>
</dbReference>
<sequence>MIPRPSTVEPDRGGFRLTPATTLSAAPGLERAAAWLRATLGPATGCFLPPGDDIWLSVDRSLPDEGYRLRITADGVDLTGGTPAGVFHGLQSLLQVLPPEVYRRAPVTGVDWLLPAVTVDDAPRWPWRGCMLDVARHFMPKADVLRFVDLLSVHKLNVLHLHLTDDQGWRLPIPGYPRLVEIATWRHGTMRGSRQHGVVDDRPHGGYYTADDLREIVAYAADRHITVVPEVDLPGHMQAAVAAYPQLGNGLADVDVRTGWGISPHVLNVSDAALDFCRAVIDELCAIFPGRYIGIGGDECPKDEWKASPAAQDRMRELGLPDETALQAWFVGQVAGHIAGHGRTVHGWDEILEGGAPGGALIAAWRGPEAAVRAVRAGHHVVSCPDMWTYLDYRQSDAPDEPIPVGTRLSVADVYTFDPVPPGLTLAEAGLVLGAQCNVWTEHLPSARAVDYATFPRLAAFAEVMWSGPAEGFTSRLARHLDRLDALGVEYRPPGGPHPWQRRPDAQGFPKTRAQREEEIRAMLGAPFMQ</sequence>
<dbReference type="InterPro" id="IPR017853">
    <property type="entry name" value="GH"/>
</dbReference>
<evidence type="ECO:0000256" key="6">
    <source>
        <dbReference type="SAM" id="MobiDB-lite"/>
    </source>
</evidence>
<feature type="region of interest" description="Disordered" evidence="6">
    <location>
        <begin position="493"/>
        <end position="514"/>
    </location>
</feature>
<dbReference type="Pfam" id="PF02838">
    <property type="entry name" value="Glyco_hydro_20b"/>
    <property type="match status" value="1"/>
</dbReference>
<evidence type="ECO:0000259" key="8">
    <source>
        <dbReference type="Pfam" id="PF02838"/>
    </source>
</evidence>
<evidence type="ECO:0000256" key="1">
    <source>
        <dbReference type="ARBA" id="ARBA00001231"/>
    </source>
</evidence>